<accession>A0AAV5WWP9</accession>
<organism evidence="5 6">
    <name type="scientific">Pristionchus fissidentatus</name>
    <dbReference type="NCBI Taxonomy" id="1538716"/>
    <lineage>
        <taxon>Eukaryota</taxon>
        <taxon>Metazoa</taxon>
        <taxon>Ecdysozoa</taxon>
        <taxon>Nematoda</taxon>
        <taxon>Chromadorea</taxon>
        <taxon>Rhabditida</taxon>
        <taxon>Rhabditina</taxon>
        <taxon>Diplogasteromorpha</taxon>
        <taxon>Diplogasteroidea</taxon>
        <taxon>Neodiplogasteridae</taxon>
        <taxon>Pristionchus</taxon>
    </lineage>
</organism>
<feature type="non-terminal residue" evidence="5">
    <location>
        <position position="353"/>
    </location>
</feature>
<proteinExistence type="predicted"/>
<reference evidence="5" key="1">
    <citation type="submission" date="2023-10" db="EMBL/GenBank/DDBJ databases">
        <title>Genome assembly of Pristionchus species.</title>
        <authorList>
            <person name="Yoshida K."/>
            <person name="Sommer R.J."/>
        </authorList>
    </citation>
    <scope>NUCLEOTIDE SEQUENCE</scope>
    <source>
        <strain evidence="5">RS5133</strain>
    </source>
</reference>
<evidence type="ECO:0000259" key="4">
    <source>
        <dbReference type="Pfam" id="PF15035"/>
    </source>
</evidence>
<dbReference type="Pfam" id="PF15035">
    <property type="entry name" value="Rootletin"/>
    <property type="match status" value="1"/>
</dbReference>
<comment type="caution">
    <text evidence="5">The sequence shown here is derived from an EMBL/GenBank/DDBJ whole genome shotgun (WGS) entry which is preliminary data.</text>
</comment>
<feature type="non-terminal residue" evidence="5">
    <location>
        <position position="1"/>
    </location>
</feature>
<dbReference type="AlphaFoldDB" id="A0AAV5WWP9"/>
<name>A0AAV5WWP9_9BILA</name>
<sequence length="353" mass="36540">STPLVGSRSASPVVRTENIVPGKWTHVSHRVSVRPLTKAEAEAALVYQRQRADKRRDRRARKALDQAAAAEPTCSSSNCSNNQASDERARDSVKMEDPDETRLSGGEISTSVIDIPANTGGGTTTVNITTGITPESPGSRSNYGEFYWDTNGENSYHHNSSFDDDLMLDIDTGSRGISAARLDRTQDDLNKFRQRIDNSVEQQREYSEMMTALQNKVAEYRRHIAALENRMVGGQPISVGGDPSTVMVFDDSSYLRNMDLWSPTRGGNGGTGGAGGGTNINIGLGSTQGGYLGYLGGPLGAGMGGYGGGGGAGGAAGGAGAGGGLIYGGPSAGIGGYGGGTGGAGNTGINMYG</sequence>
<feature type="compositionally biased region" description="Low complexity" evidence="3">
    <location>
        <begin position="65"/>
        <end position="82"/>
    </location>
</feature>
<keyword evidence="1 2" id="KW-0175">Coiled coil</keyword>
<dbReference type="Proteomes" id="UP001432322">
    <property type="component" value="Unassembled WGS sequence"/>
</dbReference>
<dbReference type="EMBL" id="BTSY01000007">
    <property type="protein sequence ID" value="GMT36796.1"/>
    <property type="molecule type" value="Genomic_DNA"/>
</dbReference>
<dbReference type="InterPro" id="IPR055167">
    <property type="entry name" value="Rootletin-like_CC"/>
</dbReference>
<feature type="compositionally biased region" description="Basic and acidic residues" evidence="3">
    <location>
        <begin position="85"/>
        <end position="102"/>
    </location>
</feature>
<evidence type="ECO:0000256" key="2">
    <source>
        <dbReference type="SAM" id="Coils"/>
    </source>
</evidence>
<evidence type="ECO:0000313" key="5">
    <source>
        <dbReference type="EMBL" id="GMT36796.1"/>
    </source>
</evidence>
<evidence type="ECO:0000256" key="1">
    <source>
        <dbReference type="ARBA" id="ARBA00023054"/>
    </source>
</evidence>
<feature type="coiled-coil region" evidence="2">
    <location>
        <begin position="182"/>
        <end position="230"/>
    </location>
</feature>
<feature type="domain" description="Rootletin-like coiled-coil" evidence="4">
    <location>
        <begin position="193"/>
        <end position="233"/>
    </location>
</feature>
<keyword evidence="6" id="KW-1185">Reference proteome</keyword>
<protein>
    <recommendedName>
        <fullName evidence="4">Rootletin-like coiled-coil domain-containing protein</fullName>
    </recommendedName>
</protein>
<feature type="compositionally biased region" description="Low complexity" evidence="3">
    <location>
        <begin position="124"/>
        <end position="133"/>
    </location>
</feature>
<evidence type="ECO:0000313" key="6">
    <source>
        <dbReference type="Proteomes" id="UP001432322"/>
    </source>
</evidence>
<gene>
    <name evidence="5" type="ORF">PFISCL1PPCAC_28093</name>
</gene>
<evidence type="ECO:0000256" key="3">
    <source>
        <dbReference type="SAM" id="MobiDB-lite"/>
    </source>
</evidence>
<feature type="region of interest" description="Disordered" evidence="3">
    <location>
        <begin position="48"/>
        <end position="139"/>
    </location>
</feature>